<dbReference type="eggNOG" id="COG2067">
    <property type="taxonomic scope" value="Bacteria"/>
</dbReference>
<dbReference type="Pfam" id="PF12094">
    <property type="entry name" value="DUF3570"/>
    <property type="match status" value="1"/>
</dbReference>
<evidence type="ECO:0000256" key="1">
    <source>
        <dbReference type="SAM" id="SignalP"/>
    </source>
</evidence>
<dbReference type="EMBL" id="JRLX01000026">
    <property type="protein sequence ID" value="KGO85156.1"/>
    <property type="molecule type" value="Genomic_DNA"/>
</dbReference>
<dbReference type="STRING" id="1121895.GCA_000378485_02055"/>
<keyword evidence="3" id="KW-1185">Reference proteome</keyword>
<gene>
    <name evidence="2" type="ORF">Q765_17460</name>
</gene>
<evidence type="ECO:0000313" key="2">
    <source>
        <dbReference type="EMBL" id="KGO85156.1"/>
    </source>
</evidence>
<organism evidence="2 3">
    <name type="scientific">Flavobacterium rivuli WB 3.3-2 = DSM 21788</name>
    <dbReference type="NCBI Taxonomy" id="1121895"/>
    <lineage>
        <taxon>Bacteria</taxon>
        <taxon>Pseudomonadati</taxon>
        <taxon>Bacteroidota</taxon>
        <taxon>Flavobacteriia</taxon>
        <taxon>Flavobacteriales</taxon>
        <taxon>Flavobacteriaceae</taxon>
        <taxon>Flavobacterium</taxon>
    </lineage>
</organism>
<dbReference type="Proteomes" id="UP000030152">
    <property type="component" value="Unassembled WGS sequence"/>
</dbReference>
<dbReference type="OrthoDB" id="5450709at2"/>
<evidence type="ECO:0000313" key="3">
    <source>
        <dbReference type="Proteomes" id="UP000030152"/>
    </source>
</evidence>
<feature type="chain" id="PRO_5001991684" description="DUF3570 domain-containing protein" evidence="1">
    <location>
        <begin position="19"/>
        <end position="498"/>
    </location>
</feature>
<dbReference type="AlphaFoldDB" id="A0A0A2M0R4"/>
<feature type="signal peptide" evidence="1">
    <location>
        <begin position="1"/>
        <end position="18"/>
    </location>
</feature>
<proteinExistence type="predicted"/>
<name>A0A0A2M0R4_9FLAO</name>
<dbReference type="InterPro" id="IPR021953">
    <property type="entry name" value="DUF3570"/>
</dbReference>
<accession>A0A0A2M0R4</accession>
<comment type="caution">
    <text evidence="2">The sequence shown here is derived from an EMBL/GenBank/DDBJ whole genome shotgun (WGS) entry which is preliminary data.</text>
</comment>
<protein>
    <recommendedName>
        <fullName evidence="4">DUF3570 domain-containing protein</fullName>
    </recommendedName>
</protein>
<keyword evidence="1" id="KW-0732">Signal</keyword>
<sequence length="498" mass="56317">MKILPALLLLLCCCPLFAQEPVADTTVVFKKRVLETIEVDLLSSYYKQEGIHSAVGGGLGTEKLTDVAADIIVAVPLNDDDVLTFDAGFSAYTSASSSNINPFFTDGTYSNTNNTGASRRYAAGAANRDGDDDDDYENPVATPAPYGSPWIQSTGASRKDVLTTLSVVYSHSSDDRNTIWNTNVSGSNEYDYQSFGFGAGLARLFNEKNTEVSLKASAYLDKWKPIYPTELHEYAQNGFNFLTRGYFNGVTIYDQNGVESSNYLPSAFKEFSNKKRNSYSVSFGFTQVLTKKLQLSLFLDVLYQEGLLSTPYHRMYFADKANYYIGQARYIPVYNTADNKGIFRLADDVERLPDTRYKFPIGARLNYYLNDFMVLRTYYRYYTDDWGLQSHTASIEVPVKLGGGFSIMPMYRFYTQVAAKYFAKQDMHYSFEKYYTSDYDLSSFDSHQYGMGASYTDIMQGFKILSMGLKTIDFRYNHYQRSDSLEADIFSLGIKFAH</sequence>
<dbReference type="RefSeq" id="WP_020213215.1">
    <property type="nucleotide sequence ID" value="NZ_JRLX01000026.1"/>
</dbReference>
<reference evidence="2 3" key="1">
    <citation type="submission" date="2013-09" db="EMBL/GenBank/DDBJ databases">
        <authorList>
            <person name="Zeng Z."/>
            <person name="Chen C."/>
        </authorList>
    </citation>
    <scope>NUCLEOTIDE SEQUENCE [LARGE SCALE GENOMIC DNA]</scope>
    <source>
        <strain evidence="2 3">WB 3.3-2</strain>
    </source>
</reference>
<evidence type="ECO:0008006" key="4">
    <source>
        <dbReference type="Google" id="ProtNLM"/>
    </source>
</evidence>